<dbReference type="InParanoid" id="U5GZX9"/>
<proteinExistence type="predicted"/>
<evidence type="ECO:0008006" key="6">
    <source>
        <dbReference type="Google" id="ProtNLM"/>
    </source>
</evidence>
<name>U5GZX9_USTV1</name>
<gene>
    <name evidence="3" type="ORF">MVLG_00723</name>
</gene>
<reference evidence="3 5" key="3">
    <citation type="journal article" date="2015" name="BMC Genomics">
        <title>Sex and parasites: genomic and transcriptomic analysis of Microbotryum lychnidis-dioicae, the biotrophic and plant-castrating anther smut fungus.</title>
        <authorList>
            <person name="Perlin M.H."/>
            <person name="Amselem J."/>
            <person name="Fontanillas E."/>
            <person name="Toh S.S."/>
            <person name="Chen Z."/>
            <person name="Goldberg J."/>
            <person name="Duplessis S."/>
            <person name="Henrissat B."/>
            <person name="Young S."/>
            <person name="Zeng Q."/>
            <person name="Aguileta G."/>
            <person name="Petit E."/>
            <person name="Badouin H."/>
            <person name="Andrews J."/>
            <person name="Razeeq D."/>
            <person name="Gabaldon T."/>
            <person name="Quesneville H."/>
            <person name="Giraud T."/>
            <person name="Hood M.E."/>
            <person name="Schultz D.J."/>
            <person name="Cuomo C.A."/>
        </authorList>
    </citation>
    <scope>NUCLEOTIDE SEQUENCE [LARGE SCALE GENOMIC DNA]</scope>
    <source>
        <strain evidence="3">P1A1 Lamole</strain>
        <strain evidence="5">p1A1 Lamole</strain>
    </source>
</reference>
<evidence type="ECO:0000313" key="4">
    <source>
        <dbReference type="EnsemblFungi" id="MVLG_00723T0"/>
    </source>
</evidence>
<keyword evidence="2" id="KW-1133">Transmembrane helix</keyword>
<keyword evidence="2" id="KW-0812">Transmembrane</keyword>
<reference evidence="5" key="1">
    <citation type="submission" date="2010-11" db="EMBL/GenBank/DDBJ databases">
        <title>The genome sequence of Microbotryum violaceum strain p1A1 Lamole.</title>
        <authorList>
            <person name="Cuomo C."/>
            <person name="Perlin M."/>
            <person name="Young S.K."/>
            <person name="Zeng Q."/>
            <person name="Gargeya S."/>
            <person name="Alvarado L."/>
            <person name="Berlin A."/>
            <person name="Chapman S.B."/>
            <person name="Chen Z."/>
            <person name="Freedman E."/>
            <person name="Gellesch M."/>
            <person name="Goldberg J."/>
            <person name="Griggs A."/>
            <person name="Gujja S."/>
            <person name="Heilman E."/>
            <person name="Heiman D."/>
            <person name="Howarth C."/>
            <person name="Mehta T."/>
            <person name="Neiman D."/>
            <person name="Pearson M."/>
            <person name="Roberts A."/>
            <person name="Saif S."/>
            <person name="Shea T."/>
            <person name="Shenoy N."/>
            <person name="Sisk P."/>
            <person name="Stolte C."/>
            <person name="Sykes S."/>
            <person name="White J."/>
            <person name="Yandava C."/>
            <person name="Haas B."/>
            <person name="Nusbaum C."/>
            <person name="Birren B."/>
        </authorList>
    </citation>
    <scope>NUCLEOTIDE SEQUENCE [LARGE SCALE GENOMIC DNA]</scope>
    <source>
        <strain evidence="5">p1A1 Lamole</strain>
    </source>
</reference>
<dbReference type="STRING" id="683840.U5GZX9"/>
<evidence type="ECO:0000256" key="2">
    <source>
        <dbReference type="SAM" id="Phobius"/>
    </source>
</evidence>
<feature type="compositionally biased region" description="Polar residues" evidence="1">
    <location>
        <begin position="1"/>
        <end position="11"/>
    </location>
</feature>
<feature type="compositionally biased region" description="Polar residues" evidence="1">
    <location>
        <begin position="42"/>
        <end position="52"/>
    </location>
</feature>
<evidence type="ECO:0000256" key="1">
    <source>
        <dbReference type="SAM" id="MobiDB-lite"/>
    </source>
</evidence>
<sequence>MWKNDQSTSSAVPVPQQARTHAPFRPHEEPSSMGEDGYLRNQDASSSHSGGSNEPLARRGAAPGVAGAAAAGGATQRRGGSRRDVDSDTGSPEDDSIDSGYKAGMPIGLLAARGTTHAKKPIFKSRKFLILCPILGLATLVIGIVLLVFPILKAVAKHTLSVAVLGVTSSNITNAGNDSFTLTLEGQVRKVGVFPAQIYFREPVYVHWIAPENLTQELQIGHFQLNRIGVAAGHGRIKQQTTFVIDDVPGFSRFAQYLITQDEFTWRLKSNNVEAKAFGFIPARNLAFVKDLTLKAMANMTDVSITDFQIPGDDPAGGVSISVITKFTNPSAFGVGLGILSVDLYYGDLYLGPASTATETNLTAGANTVHLVGRLVPYADDPVALQKLSQVFSNYINGDATPVVARGAKVALPGGNVVGWLTTGVSALVLNVPLTSPTGPIRPITGITIQQLSLAFDPTAPYSPQANSSAVSATFALPFGFSLNIVQLANKFAIVENRTAVASLSSPMGAANTRILVQNSGQTSGDISLNLPLAPLEIGSSVSEHLTFDQFTYDLTTGNGSAFYLLGSTDAVTDTPLGQVLLKNIAFTVPAGLIGLSSLSTFPTLIRNVDVLGGTKDAILLNITVGLTNPSNLDLKVGNVTFQLFNNGSFVGTTVLPDLHLTPGYQEHGAIGYFQANNNPVGLNTLNTFVAGTDNELQISGFNGSTAVESLTQAFMALKLNATLPGLQTRLLESAAVTILPTTGVTSNLANAVVNLNNPFTSGLTVTNIQSNVTAYGVFIGSIVTDTNFAAAGKAVTQSPTLGLDMNLYPPDIFGLLRALAVTAGLPTEQLDGIVGLAGYTLTPTTADAAGSPTTANVTGSAKRSLDPKIEAFWKHTLDKRANIYTGFDLPSFVLAAFKTLVVNVELAASTTLGEYVTKLSFTQKNVPAVTDSSLTMLLPVLARPIVQKIVDEAILAITTVTIANPSNTAFTAGLVGAINNAGPFDAVIAFTSGLTVAWNGTPLGQIAMPNVSLTGDVGASLALSATFAVADLNHLTDFTGYLLTEPSFTWQIYGQNLTVAALGIQVGGISIMKTVVLDGMNGFKNNVLIESFDLPANDPAGGVALTLQTSLTNPSSVGVDLSSIGFINSFGSTIIGPAGATSAFSLKPKSTIQLPLSGRLIPQTTAQGLADVSSIFNGFIHGVPSDLVVAGDSAGPADCTWLNQGIKKLKIAVVLPAVANLQIIKAININSLTLMFNQSDPWNPLFTTTDTQAGFGLPFAFPIDITHLATTITAKTGASGSRLAKRDAGDFATLAVPSGPVKTNVETREIALTFANVPFKSMDNSAYSGFLTQTTDSPQVQLGLHGSADTTASTAIGALNLAGIDFEVSSPLLGLQGLNAQPTTVSDLDVFRGYTDYLQINVKARLYNPSNITIGTGNVAFGLQFQGQIIGTANIDNLVLVPGENIVATAVHYQPSGGASTAAGQQLLQNYIQNVQSATIILGTDTTTPIASLQAALKTIALNTQIPALDQLLITKAAITFPMNIGQAGVTSNAKVTLANPFTASINIINVVTNASYNGIILGAVNAQNLNPRISAPGHTTIVSQDLPFTLNTDVKFLIRFIEAAAAANNVNLGPLLPQFAYVLGLSDTSTSVTASVNPNPESCAPTGTTKAVQGLILAAVANLKTDLAISAFTALDQYQTGLNFVQKQVPTVLDDSVLHLTGIIGAPIVSNIVGQAQLAFVSGDVDNITDKGFTVALKGSLTDAGPFDALISFPEGVQVIFQGNYIADIALPDICSPGSTNVPNLQTTGTLTIRDLGKFTDFATYLLLNPSFTWTITTKKLRVYALQTIFDNVTLTKNITFSAFNGLPGVTIVNPDFPSDVQDGIALVTETAIPSQSNLGVNLGTVNFKAYFEGELVGPIQGNNLDLAPSTTTTTKLTGTIVKRTSSTSTSSLGHLFSGFLAGLNQTLQVKGDSVISPAQPNKAVNWLSAAFQQLTLQVVLPGKIFPDIISSITLQDLTVRITEQDAAYNVPSRNNETDVVYKNPFGFSLTAKQAGGSFYINWQGVQTALLTLPVANAVRAETSTGQPANLVIDFKQDRFIKSLDDTSFRSFFDAVTNTASVTFGLNGAATVIAGTNAGDIPITGIPFNVQTSLRGIESLNARPTVVSDLVVYQGFPMYLQINADAALYNPSNVTVITNDVTFGLSFMDQIIGSVVIGDLLLIPGTNNLGTEVRYMPQTAAQVVAGMELLANFIEGNVSDVIIAGTSTTTPYGSLSEALGKIQIKASIPPIHQNIITRADLSFPTNIGEGNVSSQATFGLSNPFRVSINLVSVVANASYKGIYLGQINQQPLPTVITAKGFQNLTSYKLPFNLNLDPRFLAKFVEFAAANNGVDLGILKPALDYVIGLSDAQLNTAAVTAITSKVNTADETCQPTGTTKSVQETILKAVANLQTDLSVLSNTRLDQYATDLQFVQKNVPTYLDDSVLYLTGILGRPIVANIVDQTTLSFTGGFINNLTDNGLTVALVGSLLKAGPFDASIEFPFGVDVIWEGQNIAKIALPPICSRGNVGVPALNTTGILTITNYRGFVEFAGYLLNNPQFTWTITTDKLRVSALGTIFDNVTLTKNVTFDAFNKLAPGISLLNPDFPGDAKSPPGIKLTVDSVIPSPSNLGIELGEATFISSYNGSEIGPVTASDLTLKAKSNTSKSLVGTVIYRNDANGLTSLGDVFSLFLAGENVPLTVTGSSVTSPAQKTPVKWLSESFGQLVLTVPLPGKKQKILSALQLRDLTVTLDDVAQDYAAIIANNATDVTFRNPYGFTLTAIQAGGNFILNYEGQAGTLNVPVGNVVKQGTSTGQDANITIQFVNPPAVFVANNTLAYQKFFAAVTNDAQVAFELTGGAFVTARTAAGDIPISGIPVDVPSTFPGINGFDHKTAINQVPVVYGGGSDADPFGQTAGSDFVRIALTTILINPAPLILHTNFASLQVYYRSVLVGRAYINPLDLYPGDNAVPAEFHYEPKIRSDPIAQDILAQYLETTGPIPIKIEGDLTSSPYKSLQPALGALSLDATFPGQGKPLINKVIIYIDLITAFCNRTVSIQTQLTNNLETYIELIHFSGTGTQTGTEYASFNYTFSGSGFRTDKGGTGPFSEVVKPVKLTSPLGLLGSAPLLFTTGLGLDIDIIAEVSVGGFVTPSLHYTQKAVPYEIQLSLGGSTTNSSSTGSSLPSLSQLTGLLGALGSIATCNPVGGLTAKTSVAGDLLSSATAIVPSALQGIIGGLGGLLTGAAHTPSTTTSLSVSTSLSTTTSLSATTSLSSSTTAAPTTTSDTLTTTTTTSAPVIRKRTVEESLGQQALGEELNEVPQELLARFGFTLGEPVAKVQQRRMDEYWIEKAKRARGAVKDDE</sequence>
<dbReference type="OMA" id="FAFPVDI"/>
<reference evidence="3" key="2">
    <citation type="submission" date="2010-11" db="EMBL/GenBank/DDBJ databases">
        <authorList>
            <consortium name="The Broad Institute Genome Sequencing Platform"/>
            <person name="Earl A."/>
            <person name="Ward D."/>
            <person name="Feldgarden M."/>
            <person name="Gevers D."/>
            <person name="Butler R."/>
            <person name="Young S.K."/>
            <person name="Zeng Q."/>
            <person name="Gargeya S."/>
            <person name="Fitzgerald M."/>
            <person name="Haas B."/>
            <person name="Abouelleil A."/>
            <person name="Alvarado L."/>
            <person name="Arachchi H.M."/>
            <person name="Berlin A."/>
            <person name="Brown A."/>
            <person name="Chapman S.B."/>
            <person name="Chen Z."/>
            <person name="Dunbar C."/>
            <person name="Freedman E."/>
            <person name="Gearin G."/>
            <person name="Gellesch M."/>
            <person name="Goldberg J."/>
            <person name="Griggs A."/>
            <person name="Gujja S."/>
            <person name="Heilman E."/>
            <person name="Heiman D."/>
            <person name="Howarth C."/>
            <person name="Larson L."/>
            <person name="Lui A."/>
            <person name="MacDonald P.J.P."/>
            <person name="Mehta T."/>
            <person name="Montmayeur A."/>
            <person name="Murphy C."/>
            <person name="Neiman D."/>
            <person name="Pearson M."/>
            <person name="Priest M."/>
            <person name="Roberts A."/>
            <person name="Saif S."/>
            <person name="Shea T."/>
            <person name="Shenoy N."/>
            <person name="Sisk P."/>
            <person name="Stolte C."/>
            <person name="Sykes S."/>
            <person name="White J."/>
            <person name="Yandava C."/>
            <person name="Wortman J."/>
            <person name="Nusbaum C."/>
            <person name="Birren B."/>
        </authorList>
    </citation>
    <scope>NUCLEOTIDE SEQUENCE</scope>
    <source>
        <strain evidence="3">P1A1 Lamole</strain>
    </source>
</reference>
<dbReference type="Pfam" id="PF12505">
    <property type="entry name" value="DUF3712"/>
    <property type="match status" value="8"/>
</dbReference>
<dbReference type="InterPro" id="IPR022185">
    <property type="entry name" value="DUF3712"/>
</dbReference>
<dbReference type="InterPro" id="IPR046368">
    <property type="entry name" value="Tag1"/>
</dbReference>
<feature type="transmembrane region" description="Helical" evidence="2">
    <location>
        <begin position="128"/>
        <end position="152"/>
    </location>
</feature>
<dbReference type="PANTHER" id="PTHR35895">
    <property type="entry name" value="CHROMOSOME 16, WHOLE GENOME SHOTGUN SEQUENCE"/>
    <property type="match status" value="1"/>
</dbReference>
<dbReference type="HOGENOM" id="CLU_000322_0_0_1"/>
<evidence type="ECO:0000313" key="3">
    <source>
        <dbReference type="EMBL" id="KDE09001.1"/>
    </source>
</evidence>
<dbReference type="SUPFAM" id="SSF117070">
    <property type="entry name" value="LEA14-like"/>
    <property type="match status" value="1"/>
</dbReference>
<organism evidence="3">
    <name type="scientific">Microbotryum lychnidis-dioicae (strain p1A1 Lamole / MvSl-1064)</name>
    <name type="common">Anther smut fungus</name>
    <dbReference type="NCBI Taxonomy" id="683840"/>
    <lineage>
        <taxon>Eukaryota</taxon>
        <taxon>Fungi</taxon>
        <taxon>Dikarya</taxon>
        <taxon>Basidiomycota</taxon>
        <taxon>Pucciniomycotina</taxon>
        <taxon>Microbotryomycetes</taxon>
        <taxon>Microbotryales</taxon>
        <taxon>Microbotryaceae</taxon>
        <taxon>Microbotryum</taxon>
    </lineage>
</organism>
<dbReference type="EMBL" id="AEIJ01000063">
    <property type="status" value="NOT_ANNOTATED_CDS"/>
    <property type="molecule type" value="Genomic_DNA"/>
</dbReference>
<protein>
    <recommendedName>
        <fullName evidence="6">Pre-rRNA processing protein</fullName>
    </recommendedName>
</protein>
<feature type="region of interest" description="Disordered" evidence="1">
    <location>
        <begin position="1"/>
        <end position="100"/>
    </location>
</feature>
<evidence type="ECO:0000313" key="5">
    <source>
        <dbReference type="Proteomes" id="UP000017200"/>
    </source>
</evidence>
<feature type="region of interest" description="Disordered" evidence="1">
    <location>
        <begin position="3288"/>
        <end position="3315"/>
    </location>
</feature>
<dbReference type="GO" id="GO:0000329">
    <property type="term" value="C:fungal-type vacuole membrane"/>
    <property type="evidence" value="ECO:0007669"/>
    <property type="project" value="InterPro"/>
</dbReference>
<keyword evidence="2" id="KW-0472">Membrane</keyword>
<dbReference type="OrthoDB" id="10039566at2759"/>
<reference evidence="4" key="4">
    <citation type="submission" date="2015-06" db="UniProtKB">
        <authorList>
            <consortium name="EnsemblFungi"/>
        </authorList>
    </citation>
    <scope>IDENTIFICATION</scope>
</reference>
<accession>U5GZX9</accession>
<keyword evidence="5" id="KW-1185">Reference proteome</keyword>
<dbReference type="EnsemblFungi" id="MVLG_00723T0">
    <property type="protein sequence ID" value="MVLG_00723T0"/>
    <property type="gene ID" value="MVLG_00723"/>
</dbReference>
<dbReference type="PANTHER" id="PTHR35895:SF1">
    <property type="entry name" value="LIPID-BINDING SERUM GLYCOPROTEIN C-TERMINAL DOMAIN-CONTAINING PROTEIN"/>
    <property type="match status" value="1"/>
</dbReference>
<dbReference type="EMBL" id="GL541646">
    <property type="protein sequence ID" value="KDE09001.1"/>
    <property type="molecule type" value="Genomic_DNA"/>
</dbReference>
<feature type="compositionally biased region" description="Low complexity" evidence="1">
    <location>
        <begin position="58"/>
        <end position="78"/>
    </location>
</feature>
<dbReference type="Proteomes" id="UP000017200">
    <property type="component" value="Unassembled WGS sequence"/>
</dbReference>